<name>A0A2K3LNL9_TRIPR</name>
<protein>
    <submittedName>
        <fullName evidence="2">Heat shock 70 kDa protein 8-like</fullName>
    </submittedName>
    <submittedName>
        <fullName evidence="1">Heat-shock protein 70T-2</fullName>
    </submittedName>
</protein>
<reference evidence="1 3" key="1">
    <citation type="journal article" date="2014" name="Am. J. Bot.">
        <title>Genome assembly and annotation for red clover (Trifolium pratense; Fabaceae).</title>
        <authorList>
            <person name="Istvanek J."/>
            <person name="Jaros M."/>
            <person name="Krenek A."/>
            <person name="Repkova J."/>
        </authorList>
    </citation>
    <scope>NUCLEOTIDE SEQUENCE [LARGE SCALE GENOMIC DNA]</scope>
    <source>
        <strain evidence="3">cv. Tatra</strain>
        <tissue evidence="1">Young leaves</tissue>
    </source>
</reference>
<dbReference type="AlphaFoldDB" id="A0A2K3LNL9"/>
<accession>A0A2K3LNL9</accession>
<dbReference type="EMBL" id="ASHM01037320">
    <property type="protein sequence ID" value="PNX80130.1"/>
    <property type="molecule type" value="Genomic_DNA"/>
</dbReference>
<keyword evidence="2" id="KW-0346">Stress response</keyword>
<evidence type="ECO:0000313" key="3">
    <source>
        <dbReference type="Proteomes" id="UP000236291"/>
    </source>
</evidence>
<comment type="caution">
    <text evidence="1">The sequence shown here is derived from an EMBL/GenBank/DDBJ whole genome shotgun (WGS) entry which is preliminary data.</text>
</comment>
<reference evidence="1 3" key="2">
    <citation type="journal article" date="2017" name="Front. Plant Sci.">
        <title>Gene Classification and Mining of Molecular Markers Useful in Red Clover (Trifolium pratense) Breeding.</title>
        <authorList>
            <person name="Istvanek J."/>
            <person name="Dluhosova J."/>
            <person name="Dluhos P."/>
            <person name="Patkova L."/>
            <person name="Nedelnik J."/>
            <person name="Repkova J."/>
        </authorList>
    </citation>
    <scope>NUCLEOTIDE SEQUENCE [LARGE SCALE GENOMIC DNA]</scope>
    <source>
        <strain evidence="3">cv. Tatra</strain>
        <tissue evidence="1">Young leaves</tissue>
    </source>
</reference>
<sequence length="91" mass="9618">MDREDAAVCGAAVAAAVASGIVDPSENLNFRNVLTVAASVIMPPGSCKPAIPAIQTIVPDLMLRDGLGWYAEALKRTYGDTMDLVTRLKKD</sequence>
<dbReference type="STRING" id="57577.A0A2K3LNL9"/>
<gene>
    <name evidence="2" type="ORF">L195_g003034</name>
    <name evidence="1" type="ORF">L195_g036126</name>
</gene>
<dbReference type="Proteomes" id="UP000236291">
    <property type="component" value="Unassembled WGS sequence"/>
</dbReference>
<evidence type="ECO:0000313" key="1">
    <source>
        <dbReference type="EMBL" id="PNX80130.1"/>
    </source>
</evidence>
<proteinExistence type="predicted"/>
<evidence type="ECO:0000313" key="2">
    <source>
        <dbReference type="EMBL" id="PNY06563.1"/>
    </source>
</evidence>
<dbReference type="EMBL" id="ASHM01001374">
    <property type="protein sequence ID" value="PNY06563.1"/>
    <property type="molecule type" value="Genomic_DNA"/>
</dbReference>
<organism evidence="1 3">
    <name type="scientific">Trifolium pratense</name>
    <name type="common">Red clover</name>
    <dbReference type="NCBI Taxonomy" id="57577"/>
    <lineage>
        <taxon>Eukaryota</taxon>
        <taxon>Viridiplantae</taxon>
        <taxon>Streptophyta</taxon>
        <taxon>Embryophyta</taxon>
        <taxon>Tracheophyta</taxon>
        <taxon>Spermatophyta</taxon>
        <taxon>Magnoliopsida</taxon>
        <taxon>eudicotyledons</taxon>
        <taxon>Gunneridae</taxon>
        <taxon>Pentapetalae</taxon>
        <taxon>rosids</taxon>
        <taxon>fabids</taxon>
        <taxon>Fabales</taxon>
        <taxon>Fabaceae</taxon>
        <taxon>Papilionoideae</taxon>
        <taxon>50 kb inversion clade</taxon>
        <taxon>NPAAA clade</taxon>
        <taxon>Hologalegina</taxon>
        <taxon>IRL clade</taxon>
        <taxon>Trifolieae</taxon>
        <taxon>Trifolium</taxon>
    </lineage>
</organism>